<dbReference type="Proteomes" id="UP000605970">
    <property type="component" value="Unassembled WGS sequence"/>
</dbReference>
<evidence type="ECO:0000256" key="2">
    <source>
        <dbReference type="ARBA" id="ARBA00022490"/>
    </source>
</evidence>
<dbReference type="EMBL" id="JABEBT010000100">
    <property type="protein sequence ID" value="KAF7632542.1"/>
    <property type="molecule type" value="Genomic_DNA"/>
</dbReference>
<comment type="subcellular location">
    <subcellularLocation>
        <location evidence="1">Cytoplasm</location>
        <location evidence="1">P-body</location>
    </subcellularLocation>
</comment>
<evidence type="ECO:0000313" key="3">
    <source>
        <dbReference type="EMBL" id="KAF7632542.1"/>
    </source>
</evidence>
<dbReference type="OrthoDB" id="74835at2759"/>
<dbReference type="GO" id="GO:0000290">
    <property type="term" value="P:deadenylation-dependent decapping of nuclear-transcribed mRNA"/>
    <property type="evidence" value="ECO:0007669"/>
    <property type="project" value="InterPro"/>
</dbReference>
<evidence type="ECO:0000256" key="1">
    <source>
        <dbReference type="ARBA" id="ARBA00004201"/>
    </source>
</evidence>
<accession>A0A8S9ZGU8</accession>
<dbReference type="InterPro" id="IPR039900">
    <property type="entry name" value="Pat1-like"/>
</dbReference>
<dbReference type="GO" id="GO:0000932">
    <property type="term" value="C:P-body"/>
    <property type="evidence" value="ECO:0007669"/>
    <property type="project" value="UniProtKB-SubCell"/>
</dbReference>
<dbReference type="PANTHER" id="PTHR21551">
    <property type="entry name" value="TOPOISOMERASE II-ASSOCIATED PROTEIN PAT1"/>
    <property type="match status" value="1"/>
</dbReference>
<dbReference type="AlphaFoldDB" id="A0A8S9ZGU8"/>
<comment type="caution">
    <text evidence="3">The sequence shown here is derived from an EMBL/GenBank/DDBJ whole genome shotgun (WGS) entry which is preliminary data.</text>
</comment>
<dbReference type="PANTHER" id="PTHR21551:SF0">
    <property type="entry name" value="PROTEIN ASSOCIATED WITH TOPO II RELATED-1, ISOFORM A"/>
    <property type="match status" value="1"/>
</dbReference>
<organism evidence="3 4">
    <name type="scientific">Meloidogyne graminicola</name>
    <dbReference type="NCBI Taxonomy" id="189291"/>
    <lineage>
        <taxon>Eukaryota</taxon>
        <taxon>Metazoa</taxon>
        <taxon>Ecdysozoa</taxon>
        <taxon>Nematoda</taxon>
        <taxon>Chromadorea</taxon>
        <taxon>Rhabditida</taxon>
        <taxon>Tylenchina</taxon>
        <taxon>Tylenchomorpha</taxon>
        <taxon>Tylenchoidea</taxon>
        <taxon>Meloidogynidae</taxon>
        <taxon>Meloidogyninae</taxon>
        <taxon>Meloidogyne</taxon>
    </lineage>
</organism>
<sequence length="434" mass="49515">MVLHAAASTLQSSVLQSGRQSIVATPHLPPPTPIQQHPAQNMSHLHHLQLQQNLHSQQALLAMVPASLHPQIEKQHSKKGSGLPSGKTISDFALDPYAGLLSTKEREWLIKIHLIQCLGTGDPMVEDYYYTVWKQRNILKKAPETWQKDARPPRYYSFDATFPSKDYIAPSFAGALGRPTHSSSAQPRQILSVQNENPDDDTSTEITSSIKLNSASRQKRLRLMLMKIENAAIALIDCRDIRRKLRFFEETAITEFIDKHEIIDRVERFAENIEFVNSRIFAEDQLPTVMLIQKGRQLVYDWLQFLCTKEERTLQGKNDKFIIYLSLVLETMSKWARKIADEDSIQSFATDFCTLFTQITLKEELFSLLCSTNIDHLLIKDSKIIQSMLLSLLTALIQLCEFNNSVLTLQQLGQSNVLSFFSFSYAIYTMCFSD</sequence>
<keyword evidence="2" id="KW-0963">Cytoplasm</keyword>
<evidence type="ECO:0000313" key="4">
    <source>
        <dbReference type="Proteomes" id="UP000605970"/>
    </source>
</evidence>
<reference evidence="3" key="1">
    <citation type="journal article" date="2020" name="Ecol. Evol.">
        <title>Genome structure and content of the rice root-knot nematode (Meloidogyne graminicola).</title>
        <authorList>
            <person name="Phan N.T."/>
            <person name="Danchin E.G.J."/>
            <person name="Klopp C."/>
            <person name="Perfus-Barbeoch L."/>
            <person name="Kozlowski D.K."/>
            <person name="Koutsovoulos G.D."/>
            <person name="Lopez-Roques C."/>
            <person name="Bouchez O."/>
            <person name="Zahm M."/>
            <person name="Besnard G."/>
            <person name="Bellafiore S."/>
        </authorList>
    </citation>
    <scope>NUCLEOTIDE SEQUENCE</scope>
    <source>
        <strain evidence="3">VN-18</strain>
    </source>
</reference>
<keyword evidence="4" id="KW-1185">Reference proteome</keyword>
<dbReference type="GO" id="GO:0033962">
    <property type="term" value="P:P-body assembly"/>
    <property type="evidence" value="ECO:0007669"/>
    <property type="project" value="TreeGrafter"/>
</dbReference>
<proteinExistence type="predicted"/>
<gene>
    <name evidence="3" type="ORF">Mgra_00008057</name>
</gene>
<dbReference type="GO" id="GO:0003723">
    <property type="term" value="F:RNA binding"/>
    <property type="evidence" value="ECO:0007669"/>
    <property type="project" value="TreeGrafter"/>
</dbReference>
<name>A0A8S9ZGU8_9BILA</name>
<protein>
    <submittedName>
        <fullName evidence="3">Uncharacterized protein</fullName>
    </submittedName>
</protein>